<dbReference type="InterPro" id="IPR015943">
    <property type="entry name" value="WD40/YVTN_repeat-like_dom_sf"/>
</dbReference>
<dbReference type="AlphaFoldDB" id="A0A080Z9K6"/>
<dbReference type="EMBL" id="ANJA01003505">
    <property type="protein sequence ID" value="ETO63317.1"/>
    <property type="molecule type" value="Genomic_DNA"/>
</dbReference>
<comment type="similarity">
    <text evidence="1">Belongs to the cycloisomerase 2 family.</text>
</comment>
<dbReference type="PANTHER" id="PTHR30344:SF1">
    <property type="entry name" value="6-PHOSPHOGLUCONOLACTONASE"/>
    <property type="match status" value="1"/>
</dbReference>
<sequence>MLGVTAGTMQQGEQRESQPILFAATWTNETSKGIYTYKLNTTDGSLTQWAITPLSFAPGGFNPTYLLEATNKKSDGKPVIYALNRATGIGYVSAMTLNADGKLDLLNSQQMLGGSPAHITLSPNEDFIAVANYAGSLSLFPLYENGTVAPETYYEAFPNGSRVVMDQQATGHIHSTRWLPNSNHVVAFDLGGDTLLQYELDTTAQTLKKLEPVYRPPGSGPRHSVLSTNGDYLYVTDEISNTVGVYKINQQTSLLESPAIQNITTLPANFTTTSTVADIHLSNNGKFVYVSNRGHNSISIYAINEVDGTLTSLGWESTRGRTPRGFTIYEDWLIVANQMSNDTFVFKADEQTGLLTYTSNSNEIEGAVCLYVSKYAF</sequence>
<dbReference type="Pfam" id="PF10282">
    <property type="entry name" value="Lactonase"/>
    <property type="match status" value="1"/>
</dbReference>
<evidence type="ECO:0008006" key="4">
    <source>
        <dbReference type="Google" id="ProtNLM"/>
    </source>
</evidence>
<dbReference type="SUPFAM" id="SSF51004">
    <property type="entry name" value="C-terminal (heme d1) domain of cytochrome cd1-nitrite reductase"/>
    <property type="match status" value="1"/>
</dbReference>
<organism evidence="2 3">
    <name type="scientific">Phytophthora nicotianae P1976</name>
    <dbReference type="NCBI Taxonomy" id="1317066"/>
    <lineage>
        <taxon>Eukaryota</taxon>
        <taxon>Sar</taxon>
        <taxon>Stramenopiles</taxon>
        <taxon>Oomycota</taxon>
        <taxon>Peronosporomycetes</taxon>
        <taxon>Peronosporales</taxon>
        <taxon>Peronosporaceae</taxon>
        <taxon>Phytophthora</taxon>
    </lineage>
</organism>
<dbReference type="InterPro" id="IPR019405">
    <property type="entry name" value="Lactonase_7-beta_prop"/>
</dbReference>
<dbReference type="Proteomes" id="UP000028582">
    <property type="component" value="Unassembled WGS sequence"/>
</dbReference>
<accession>A0A080Z9K6</accession>
<dbReference type="InterPro" id="IPR050282">
    <property type="entry name" value="Cycloisomerase_2"/>
</dbReference>
<evidence type="ECO:0000313" key="2">
    <source>
        <dbReference type="EMBL" id="ETO63317.1"/>
    </source>
</evidence>
<name>A0A080Z9K6_PHYNI</name>
<dbReference type="OrthoDB" id="9972196at2759"/>
<comment type="caution">
    <text evidence="2">The sequence shown here is derived from an EMBL/GenBank/DDBJ whole genome shotgun (WGS) entry which is preliminary data.</text>
</comment>
<proteinExistence type="inferred from homology"/>
<dbReference type="Gene3D" id="2.130.10.10">
    <property type="entry name" value="YVTN repeat-like/Quinoprotein amine dehydrogenase"/>
    <property type="match status" value="1"/>
</dbReference>
<protein>
    <recommendedName>
        <fullName evidence="4">6-phosphogluconolactonase</fullName>
    </recommendedName>
</protein>
<dbReference type="FunFam" id="2.130.10.10:FF:000306">
    <property type="entry name" value="3-carboxymuconate cyclase"/>
    <property type="match status" value="1"/>
</dbReference>
<gene>
    <name evidence="2" type="ORF">F444_18943</name>
</gene>
<evidence type="ECO:0000256" key="1">
    <source>
        <dbReference type="ARBA" id="ARBA00005564"/>
    </source>
</evidence>
<reference evidence="2 3" key="1">
    <citation type="submission" date="2013-11" db="EMBL/GenBank/DDBJ databases">
        <title>The Genome Sequence of Phytophthora parasitica P1976.</title>
        <authorList>
            <consortium name="The Broad Institute Genomics Platform"/>
            <person name="Russ C."/>
            <person name="Tyler B."/>
            <person name="Panabieres F."/>
            <person name="Shan W."/>
            <person name="Tripathy S."/>
            <person name="Grunwald N."/>
            <person name="Machado M."/>
            <person name="Johnson C.S."/>
            <person name="Walker B."/>
            <person name="Young S."/>
            <person name="Zeng Q."/>
            <person name="Gargeya S."/>
            <person name="Fitzgerald M."/>
            <person name="Haas B."/>
            <person name="Abouelleil A."/>
            <person name="Allen A.W."/>
            <person name="Alvarado L."/>
            <person name="Arachchi H.M."/>
            <person name="Berlin A.M."/>
            <person name="Chapman S.B."/>
            <person name="Gainer-Dewar J."/>
            <person name="Goldberg J."/>
            <person name="Griggs A."/>
            <person name="Gujja S."/>
            <person name="Hansen M."/>
            <person name="Howarth C."/>
            <person name="Imamovic A."/>
            <person name="Ireland A."/>
            <person name="Larimer J."/>
            <person name="McCowan C."/>
            <person name="Murphy C."/>
            <person name="Pearson M."/>
            <person name="Poon T.W."/>
            <person name="Priest M."/>
            <person name="Roberts A."/>
            <person name="Saif S."/>
            <person name="Shea T."/>
            <person name="Sisk P."/>
            <person name="Sykes S."/>
            <person name="Wortman J."/>
            <person name="Nusbaum C."/>
            <person name="Birren B."/>
        </authorList>
    </citation>
    <scope>NUCLEOTIDE SEQUENCE [LARGE SCALE GENOMIC DNA]</scope>
    <source>
        <strain evidence="2 3">P1976</strain>
    </source>
</reference>
<evidence type="ECO:0000313" key="3">
    <source>
        <dbReference type="Proteomes" id="UP000028582"/>
    </source>
</evidence>
<dbReference type="GO" id="GO:0017057">
    <property type="term" value="F:6-phosphogluconolactonase activity"/>
    <property type="evidence" value="ECO:0007669"/>
    <property type="project" value="TreeGrafter"/>
</dbReference>
<dbReference type="PANTHER" id="PTHR30344">
    <property type="entry name" value="6-PHOSPHOGLUCONOLACTONASE-RELATED"/>
    <property type="match status" value="1"/>
</dbReference>
<dbReference type="InterPro" id="IPR011048">
    <property type="entry name" value="Haem_d1_sf"/>
</dbReference>